<organism evidence="2">
    <name type="scientific">bioreactor metagenome</name>
    <dbReference type="NCBI Taxonomy" id="1076179"/>
    <lineage>
        <taxon>unclassified sequences</taxon>
        <taxon>metagenomes</taxon>
        <taxon>ecological metagenomes</taxon>
    </lineage>
</organism>
<keyword evidence="2" id="KW-0413">Isomerase</keyword>
<dbReference type="InterPro" id="IPR000297">
    <property type="entry name" value="PPIase_PpiC"/>
</dbReference>
<reference evidence="2" key="1">
    <citation type="submission" date="2019-08" db="EMBL/GenBank/DDBJ databases">
        <authorList>
            <person name="Kucharzyk K."/>
            <person name="Murdoch R.W."/>
            <person name="Higgins S."/>
            <person name="Loffler F."/>
        </authorList>
    </citation>
    <scope>NUCLEOTIDE SEQUENCE</scope>
</reference>
<evidence type="ECO:0000313" key="2">
    <source>
        <dbReference type="EMBL" id="MPM69385.1"/>
    </source>
</evidence>
<gene>
    <name evidence="2" type="primary">prsA_18</name>
    <name evidence="2" type="ORF">SDC9_116330</name>
</gene>
<proteinExistence type="predicted"/>
<dbReference type="Gene3D" id="3.10.50.40">
    <property type="match status" value="1"/>
</dbReference>
<name>A0A645BVV9_9ZZZZ</name>
<dbReference type="PANTHER" id="PTHR47245">
    <property type="entry name" value="PEPTIDYLPROLYL ISOMERASE"/>
    <property type="match status" value="1"/>
</dbReference>
<feature type="domain" description="PpiC" evidence="1">
    <location>
        <begin position="1"/>
        <end position="94"/>
    </location>
</feature>
<dbReference type="PROSITE" id="PS50198">
    <property type="entry name" value="PPIC_PPIASE_2"/>
    <property type="match status" value="1"/>
</dbReference>
<dbReference type="EMBL" id="VSSQ01022837">
    <property type="protein sequence ID" value="MPM69385.1"/>
    <property type="molecule type" value="Genomic_DNA"/>
</dbReference>
<dbReference type="SUPFAM" id="SSF54534">
    <property type="entry name" value="FKBP-like"/>
    <property type="match status" value="1"/>
</dbReference>
<comment type="caution">
    <text evidence="2">The sequence shown here is derived from an EMBL/GenBank/DDBJ whole genome shotgun (WGS) entry which is preliminary data.</text>
</comment>
<dbReference type="AlphaFoldDB" id="A0A645BVV9"/>
<dbReference type="PANTHER" id="PTHR47245:SF2">
    <property type="entry name" value="PEPTIDYL-PROLYL CIS-TRANS ISOMERASE HP_0175-RELATED"/>
    <property type="match status" value="1"/>
</dbReference>
<dbReference type="Pfam" id="PF00639">
    <property type="entry name" value="Rotamase"/>
    <property type="match status" value="1"/>
</dbReference>
<protein>
    <submittedName>
        <fullName evidence="2">Foldase protein PrsA</fullName>
        <ecNumber evidence="2">5.2.1.8</ecNumber>
    </submittedName>
</protein>
<accession>A0A645BVV9</accession>
<sequence length="414" mass="47455">MRFTTQGNAEKNNAAKAKIDSLYQRVLAGDDFAKLAAEFSEDRASATKNGELPWFGTGRMVPEFETAAFEIKNIGDLSRPVQSAYGWHIIKLLDRKGLGSFESVKADIERKAKRDERANFGQQAFLAKLKDEYKYTENVESVKEIAKLLEGKTLVDSVFQAEASQLNKTLFMFANKSYSQADFVAYVKNNGYTDQTVASEIVNEKLKQFVNKELLAYEDTQLEKKYDDFRFLMNEYHDGILLFEVSNNEVWDKASKDTEGLANYFASHKADYVWEKPHFKGWVVSCKDKDSFKAAKAIVKKSHNDSIDKYLRTRLNDSIQYVKVEKGVYVPGDNKAIDKFGFKLKKATFEPTAEYPYVFVVGKNLKNHPEDYTDVRGLVTADYQEYLEKEWIAKLRAKFPVVVDKKVLEKIKTN</sequence>
<dbReference type="EC" id="5.2.1.8" evidence="2"/>
<evidence type="ECO:0000259" key="1">
    <source>
        <dbReference type="PROSITE" id="PS50198"/>
    </source>
</evidence>
<dbReference type="InterPro" id="IPR046357">
    <property type="entry name" value="PPIase_dom_sf"/>
</dbReference>
<dbReference type="GO" id="GO:0003755">
    <property type="term" value="F:peptidyl-prolyl cis-trans isomerase activity"/>
    <property type="evidence" value="ECO:0007669"/>
    <property type="project" value="UniProtKB-EC"/>
</dbReference>
<dbReference type="InterPro" id="IPR050245">
    <property type="entry name" value="PrsA_foldase"/>
</dbReference>